<dbReference type="GO" id="GO:0003723">
    <property type="term" value="F:RNA binding"/>
    <property type="evidence" value="ECO:0007669"/>
    <property type="project" value="TreeGrafter"/>
</dbReference>
<dbReference type="GO" id="GO:0005730">
    <property type="term" value="C:nucleolus"/>
    <property type="evidence" value="ECO:0007669"/>
    <property type="project" value="TreeGrafter"/>
</dbReference>
<dbReference type="PANTHER" id="PTHR14369">
    <property type="entry name" value="SURFEIT LOCUS PROTEIN 6"/>
    <property type="match status" value="1"/>
</dbReference>
<dbReference type="GO" id="GO:0042274">
    <property type="term" value="P:ribosomal small subunit biogenesis"/>
    <property type="evidence" value="ECO:0007669"/>
    <property type="project" value="TreeGrafter"/>
</dbReference>
<proteinExistence type="inferred from homology"/>
<keyword evidence="3" id="KW-0539">Nucleus</keyword>
<feature type="domain" description="Ribosomal RNA-processing protein 14/surfeit locus protein 6 C-terminal" evidence="5">
    <location>
        <begin position="107"/>
        <end position="305"/>
    </location>
</feature>
<reference evidence="7" key="1">
    <citation type="submission" date="2025-08" db="UniProtKB">
        <authorList>
            <consortium name="RefSeq"/>
        </authorList>
    </citation>
    <scope>IDENTIFICATION</scope>
</reference>
<comment type="subcellular location">
    <subcellularLocation>
        <location evidence="1">Nucleus</location>
    </subcellularLocation>
</comment>
<feature type="compositionally biased region" description="Basic and acidic residues" evidence="4">
    <location>
        <begin position="315"/>
        <end position="325"/>
    </location>
</feature>
<feature type="compositionally biased region" description="Basic and acidic residues" evidence="4">
    <location>
        <begin position="257"/>
        <end position="285"/>
    </location>
</feature>
<protein>
    <submittedName>
        <fullName evidence="7">Surfeit locus protein 6 homolog isoform X1</fullName>
    </submittedName>
</protein>
<dbReference type="STRING" id="121845.A0A1S4EMJ6"/>
<dbReference type="GO" id="GO:0042273">
    <property type="term" value="P:ribosomal large subunit biogenesis"/>
    <property type="evidence" value="ECO:0007669"/>
    <property type="project" value="TreeGrafter"/>
</dbReference>
<evidence type="ECO:0000256" key="1">
    <source>
        <dbReference type="ARBA" id="ARBA00004123"/>
    </source>
</evidence>
<evidence type="ECO:0000256" key="3">
    <source>
        <dbReference type="ARBA" id="ARBA00023242"/>
    </source>
</evidence>
<accession>A0A1S4EMJ6</accession>
<keyword evidence="6" id="KW-1185">Reference proteome</keyword>
<feature type="compositionally biased region" description="Basic residues" evidence="4">
    <location>
        <begin position="299"/>
        <end position="314"/>
    </location>
</feature>
<evidence type="ECO:0000256" key="4">
    <source>
        <dbReference type="SAM" id="MobiDB-lite"/>
    </source>
</evidence>
<evidence type="ECO:0000256" key="2">
    <source>
        <dbReference type="ARBA" id="ARBA00005904"/>
    </source>
</evidence>
<dbReference type="InterPro" id="IPR007019">
    <property type="entry name" value="SURF6"/>
</dbReference>
<gene>
    <name evidence="7" type="primary">LOC103518720</name>
</gene>
<dbReference type="AlphaFoldDB" id="A0A1S4EMJ6"/>
<feature type="region of interest" description="Disordered" evidence="4">
    <location>
        <begin position="257"/>
        <end position="350"/>
    </location>
</feature>
<name>A0A1S4EMJ6_DIACI</name>
<dbReference type="CTD" id="6838"/>
<dbReference type="InterPro" id="IPR029190">
    <property type="entry name" value="Rrp14/SURF6_C"/>
</dbReference>
<evidence type="ECO:0000259" key="5">
    <source>
        <dbReference type="Pfam" id="PF04935"/>
    </source>
</evidence>
<evidence type="ECO:0000313" key="6">
    <source>
        <dbReference type="Proteomes" id="UP000079169"/>
    </source>
</evidence>
<dbReference type="Proteomes" id="UP000079169">
    <property type="component" value="Unplaced"/>
</dbReference>
<dbReference type="PaxDb" id="121845-A0A1S4EMJ6"/>
<feature type="compositionally biased region" description="Basic and acidic residues" evidence="4">
    <location>
        <begin position="129"/>
        <end position="142"/>
    </location>
</feature>
<dbReference type="PANTHER" id="PTHR14369:SF0">
    <property type="entry name" value="SURFEIT LOCUS PROTEIN 6"/>
    <property type="match status" value="1"/>
</dbReference>
<feature type="region of interest" description="Disordered" evidence="4">
    <location>
        <begin position="109"/>
        <end position="142"/>
    </location>
</feature>
<dbReference type="Pfam" id="PF04935">
    <property type="entry name" value="SURF6"/>
    <property type="match status" value="1"/>
</dbReference>
<dbReference type="GeneID" id="103518720"/>
<dbReference type="GO" id="GO:0003677">
    <property type="term" value="F:DNA binding"/>
    <property type="evidence" value="ECO:0007669"/>
    <property type="project" value="TreeGrafter"/>
</dbReference>
<comment type="similarity">
    <text evidence="2">Belongs to the SURF6 family.</text>
</comment>
<evidence type="ECO:0000313" key="7">
    <source>
        <dbReference type="RefSeq" id="XP_017303405.2"/>
    </source>
</evidence>
<feature type="compositionally biased region" description="Basic residues" evidence="4">
    <location>
        <begin position="330"/>
        <end position="341"/>
    </location>
</feature>
<dbReference type="RefSeq" id="XP_017303405.2">
    <property type="nucleotide sequence ID" value="XM_017447916.2"/>
</dbReference>
<dbReference type="KEGG" id="dci:103518720"/>
<organism evidence="6 7">
    <name type="scientific">Diaphorina citri</name>
    <name type="common">Asian citrus psyllid</name>
    <dbReference type="NCBI Taxonomy" id="121845"/>
    <lineage>
        <taxon>Eukaryota</taxon>
        <taxon>Metazoa</taxon>
        <taxon>Ecdysozoa</taxon>
        <taxon>Arthropoda</taxon>
        <taxon>Hexapoda</taxon>
        <taxon>Insecta</taxon>
        <taxon>Pterygota</taxon>
        <taxon>Neoptera</taxon>
        <taxon>Paraneoptera</taxon>
        <taxon>Hemiptera</taxon>
        <taxon>Sternorrhyncha</taxon>
        <taxon>Psylloidea</taxon>
        <taxon>Psyllidae</taxon>
        <taxon>Diaphorininae</taxon>
        <taxon>Diaphorina</taxon>
    </lineage>
</organism>
<sequence>MIDQLKTSSNMNDTELRKTIDTEYKFLSNVFEQIKQFRQSETVQEKGTERHVQVTNRTGKIKTAKELKEVQRAKTLEELHQRLDSYKASKAVKKGPNYERNLKRKIKKKSKVLKAKEERKKLARRVAKEKKAEQKREEEETKRLLEKANLEKKPNVAEIDCKATIKPVTEVPVAKGSIVFNKLDVVDESVKAKPAKDRPQVALQKLEKTQRLISKLKEKGNIDKAAKIQDKVLWNNVLNKAEGVRVKDDKEKIKKSIKRVEDRKKKSEKKWKERIEHTQKQMESRQKKRKENLKSRKDQKIKKKIKKSIKNRSRWRADRRSERKISSQGKTRRSRRRLRSQSRRDGHCPE</sequence>